<dbReference type="InterPro" id="IPR012340">
    <property type="entry name" value="NA-bd_OB-fold"/>
</dbReference>
<dbReference type="InterPro" id="IPR030390">
    <property type="entry name" value="MeTrfase_TrmA_AS"/>
</dbReference>
<dbReference type="NCBIfam" id="TIGR00479">
    <property type="entry name" value="rumA"/>
    <property type="match status" value="1"/>
</dbReference>
<dbReference type="PROSITE" id="PS51687">
    <property type="entry name" value="SAM_MT_RNA_M5U"/>
    <property type="match status" value="1"/>
</dbReference>
<dbReference type="Pfam" id="PF01938">
    <property type="entry name" value="TRAM"/>
    <property type="match status" value="1"/>
</dbReference>
<keyword evidence="3 4" id="KW-0949">S-adenosyl-L-methionine</keyword>
<accession>A0ABQ0E1B3</accession>
<evidence type="ECO:0000256" key="1">
    <source>
        <dbReference type="ARBA" id="ARBA00022603"/>
    </source>
</evidence>
<dbReference type="Proteomes" id="UP001628220">
    <property type="component" value="Unassembled WGS sequence"/>
</dbReference>
<dbReference type="InterPro" id="IPR002792">
    <property type="entry name" value="TRAM_dom"/>
</dbReference>
<dbReference type="Gene3D" id="3.40.50.150">
    <property type="entry name" value="Vaccinia Virus protein VP39"/>
    <property type="match status" value="1"/>
</dbReference>
<name>A0ABQ0E1B3_9PORP</name>
<dbReference type="InterPro" id="IPR030391">
    <property type="entry name" value="MeTrfase_TrmA_CS"/>
</dbReference>
<feature type="binding site" evidence="4">
    <location>
        <position position="304"/>
    </location>
    <ligand>
        <name>S-adenosyl-L-methionine</name>
        <dbReference type="ChEBI" id="CHEBI:59789"/>
    </ligand>
</feature>
<feature type="active site" description="Nucleophile" evidence="4">
    <location>
        <position position="430"/>
    </location>
</feature>
<dbReference type="PANTHER" id="PTHR11061:SF30">
    <property type="entry name" value="TRNA (URACIL(54)-C(5))-METHYLTRANSFERASE"/>
    <property type="match status" value="1"/>
</dbReference>
<organism evidence="7 8">
    <name type="scientific">Porphyromonas miyakawae</name>
    <dbReference type="NCBI Taxonomy" id="3137470"/>
    <lineage>
        <taxon>Bacteria</taxon>
        <taxon>Pseudomonadati</taxon>
        <taxon>Bacteroidota</taxon>
        <taxon>Bacteroidia</taxon>
        <taxon>Bacteroidales</taxon>
        <taxon>Porphyromonadaceae</taxon>
        <taxon>Porphyromonas</taxon>
    </lineage>
</organism>
<dbReference type="CDD" id="cd02440">
    <property type="entry name" value="AdoMet_MTases"/>
    <property type="match status" value="1"/>
</dbReference>
<comment type="caution">
    <text evidence="7">The sequence shown here is derived from an EMBL/GenBank/DDBJ whole genome shotgun (WGS) entry which is preliminary data.</text>
</comment>
<dbReference type="EMBL" id="BAAFSF010000001">
    <property type="protein sequence ID" value="GAB1251520.1"/>
    <property type="molecule type" value="Genomic_DNA"/>
</dbReference>
<feature type="binding site" evidence="4">
    <location>
        <position position="403"/>
    </location>
    <ligand>
        <name>S-adenosyl-L-methionine</name>
        <dbReference type="ChEBI" id="CHEBI:59789"/>
    </ligand>
</feature>
<evidence type="ECO:0000256" key="3">
    <source>
        <dbReference type="ARBA" id="ARBA00022691"/>
    </source>
</evidence>
<dbReference type="Gene3D" id="2.40.50.140">
    <property type="entry name" value="Nucleic acid-binding proteins"/>
    <property type="match status" value="1"/>
</dbReference>
<feature type="active site" evidence="5">
    <location>
        <position position="430"/>
    </location>
</feature>
<feature type="binding site" evidence="4">
    <location>
        <position position="333"/>
    </location>
    <ligand>
        <name>S-adenosyl-L-methionine</name>
        <dbReference type="ChEBI" id="CHEBI:59789"/>
    </ligand>
</feature>
<keyword evidence="1 4" id="KW-0489">Methyltransferase</keyword>
<dbReference type="PANTHER" id="PTHR11061">
    <property type="entry name" value="RNA M5U METHYLTRANSFERASE"/>
    <property type="match status" value="1"/>
</dbReference>
<evidence type="ECO:0000256" key="5">
    <source>
        <dbReference type="PROSITE-ProRule" id="PRU10015"/>
    </source>
</evidence>
<evidence type="ECO:0000313" key="8">
    <source>
        <dbReference type="Proteomes" id="UP001628220"/>
    </source>
</evidence>
<gene>
    <name evidence="7" type="primary">rlmD</name>
    <name evidence="7" type="ORF">Tsumi_06240</name>
</gene>
<dbReference type="SUPFAM" id="SSF53335">
    <property type="entry name" value="S-adenosyl-L-methionine-dependent methyltransferases"/>
    <property type="match status" value="1"/>
</dbReference>
<dbReference type="RefSeq" id="WP_411915326.1">
    <property type="nucleotide sequence ID" value="NZ_BAAFSF010000001.1"/>
</dbReference>
<dbReference type="Gene3D" id="2.40.50.1070">
    <property type="match status" value="1"/>
</dbReference>
<dbReference type="InterPro" id="IPR010280">
    <property type="entry name" value="U5_MeTrfase_fam"/>
</dbReference>
<reference evidence="7 8" key="1">
    <citation type="journal article" date="2025" name="Int. J. Syst. Evol. Microbiol.">
        <title>Desulfovibrio falkowii sp. nov., Porphyromonas miyakawae sp. nov., Mediterraneibacter flintii sp. nov. and Owariibacterium komagatae gen. nov., sp. nov., isolated from human faeces.</title>
        <authorList>
            <person name="Hamaguchi T."/>
            <person name="Ohara M."/>
            <person name="Hisatomi A."/>
            <person name="Sekiguchi K."/>
            <person name="Takeda J.I."/>
            <person name="Ueyama J."/>
            <person name="Ito M."/>
            <person name="Nishiwaki H."/>
            <person name="Ogi T."/>
            <person name="Hirayama M."/>
            <person name="Ohkuma M."/>
            <person name="Sakamoto M."/>
            <person name="Ohno K."/>
        </authorList>
    </citation>
    <scope>NUCLEOTIDE SEQUENCE [LARGE SCALE GENOMIC DNA]</scope>
    <source>
        <strain evidence="7 8">13CB11C</strain>
    </source>
</reference>
<evidence type="ECO:0000313" key="7">
    <source>
        <dbReference type="EMBL" id="GAB1251520.1"/>
    </source>
</evidence>
<evidence type="ECO:0000259" key="6">
    <source>
        <dbReference type="Pfam" id="PF01938"/>
    </source>
</evidence>
<dbReference type="PROSITE" id="PS01231">
    <property type="entry name" value="TRMA_2"/>
    <property type="match status" value="1"/>
</dbReference>
<dbReference type="PROSITE" id="PS01230">
    <property type="entry name" value="TRMA_1"/>
    <property type="match status" value="1"/>
</dbReference>
<feature type="binding site" evidence="4">
    <location>
        <position position="354"/>
    </location>
    <ligand>
        <name>S-adenosyl-L-methionine</name>
        <dbReference type="ChEBI" id="CHEBI:59789"/>
    </ligand>
</feature>
<dbReference type="SUPFAM" id="SSF50249">
    <property type="entry name" value="Nucleic acid-binding proteins"/>
    <property type="match status" value="1"/>
</dbReference>
<keyword evidence="8" id="KW-1185">Reference proteome</keyword>
<proteinExistence type="inferred from homology"/>
<evidence type="ECO:0000256" key="4">
    <source>
        <dbReference type="PROSITE-ProRule" id="PRU01024"/>
    </source>
</evidence>
<feature type="domain" description="TRAM" evidence="6">
    <location>
        <begin position="14"/>
        <end position="63"/>
    </location>
</feature>
<dbReference type="Pfam" id="PF05958">
    <property type="entry name" value="tRNA_U5-meth_tr"/>
    <property type="match status" value="1"/>
</dbReference>
<keyword evidence="2 4" id="KW-0808">Transferase</keyword>
<sequence>MSRKIKKPLPILNNVHIEGIAAEGQSIAHEEGKVLFVPFGAPEDICTVQIVKKKKHFSEGRIIALEKPSPHRIDPICTHFGTCGGCKWQHIPYSMQLEAKETQVIDALARLGGVSVEKQLPILGADHVFRYRNKVEFTFSNRRWMTSEEMQLSNGEGYEKGFGFHIPGRFDKVLDLHECHLATETTNRIRDAIRELTISETSGYSYFDLREQNGMMRTAMVRSNAKGDIMLLLAFAEDDEESRNKLLSTLVTRFPELKSLVWVINTKANDTFADLEVHCFHGNDYIMEQLGDLNFKIGAKSFFQTNTAQALKLYNVVKDFATLQSSDVVYDLYTGTGTIANYVARECSKVIGIEYVPEAVEDAKENSHINGITNTLFFAGDMKDILQSDFLEEHGTPDVIITDPPRAGMHPDVIKTILAAQPRKIVYVSCNPATQARDAALLVAGNYRILRSQPVDMFPQTHHVENVLLLTRDEK</sequence>
<comment type="similarity">
    <text evidence="4">Belongs to the class I-like SAM-binding methyltransferase superfamily. RNA M5U methyltransferase family.</text>
</comment>
<evidence type="ECO:0000256" key="2">
    <source>
        <dbReference type="ARBA" id="ARBA00022679"/>
    </source>
</evidence>
<dbReference type="InterPro" id="IPR029063">
    <property type="entry name" value="SAM-dependent_MTases_sf"/>
</dbReference>
<protein>
    <submittedName>
        <fullName evidence="7">23S rRNA (Uracil(1939)-C(5))-methyltransferase RlmD</fullName>
    </submittedName>
</protein>